<accession>I4C2A7</accession>
<organism evidence="1 2">
    <name type="scientific">Desulfomonile tiedjei (strain ATCC 49306 / DSM 6799 / DCB-1)</name>
    <dbReference type="NCBI Taxonomy" id="706587"/>
    <lineage>
        <taxon>Bacteria</taxon>
        <taxon>Pseudomonadati</taxon>
        <taxon>Thermodesulfobacteriota</taxon>
        <taxon>Desulfomonilia</taxon>
        <taxon>Desulfomonilales</taxon>
        <taxon>Desulfomonilaceae</taxon>
        <taxon>Desulfomonile</taxon>
    </lineage>
</organism>
<dbReference type="OrthoDB" id="6198884at2"/>
<evidence type="ECO:0008006" key="3">
    <source>
        <dbReference type="Google" id="ProtNLM"/>
    </source>
</evidence>
<proteinExistence type="predicted"/>
<dbReference type="EMBL" id="CP003360">
    <property type="protein sequence ID" value="AFM23698.1"/>
    <property type="molecule type" value="Genomic_DNA"/>
</dbReference>
<name>I4C2A7_DESTA</name>
<protein>
    <recommendedName>
        <fullName evidence="3">PilZ domain-containing protein</fullName>
    </recommendedName>
</protein>
<dbReference type="Proteomes" id="UP000006055">
    <property type="component" value="Chromosome"/>
</dbReference>
<reference evidence="2" key="1">
    <citation type="submission" date="2012-06" db="EMBL/GenBank/DDBJ databases">
        <title>Complete sequence of chromosome of Desulfomonile tiedjei DSM 6799.</title>
        <authorList>
            <person name="Lucas S."/>
            <person name="Copeland A."/>
            <person name="Lapidus A."/>
            <person name="Glavina del Rio T."/>
            <person name="Dalin E."/>
            <person name="Tice H."/>
            <person name="Bruce D."/>
            <person name="Goodwin L."/>
            <person name="Pitluck S."/>
            <person name="Peters L."/>
            <person name="Ovchinnikova G."/>
            <person name="Zeytun A."/>
            <person name="Lu M."/>
            <person name="Kyrpides N."/>
            <person name="Mavromatis K."/>
            <person name="Ivanova N."/>
            <person name="Brettin T."/>
            <person name="Detter J.C."/>
            <person name="Han C."/>
            <person name="Larimer F."/>
            <person name="Land M."/>
            <person name="Hauser L."/>
            <person name="Markowitz V."/>
            <person name="Cheng J.-F."/>
            <person name="Hugenholtz P."/>
            <person name="Woyke T."/>
            <person name="Wu D."/>
            <person name="Spring S."/>
            <person name="Schroeder M."/>
            <person name="Brambilla E."/>
            <person name="Klenk H.-P."/>
            <person name="Eisen J.A."/>
        </authorList>
    </citation>
    <scope>NUCLEOTIDE SEQUENCE [LARGE SCALE GENOMIC DNA]</scope>
    <source>
        <strain evidence="2">ATCC 49306 / DSM 6799 / DCB-1</strain>
    </source>
</reference>
<dbReference type="eggNOG" id="COG4191">
    <property type="taxonomic scope" value="Bacteria"/>
</dbReference>
<gene>
    <name evidence="1" type="ordered locus">Desti_0980</name>
</gene>
<dbReference type="AlphaFoldDB" id="I4C2A7"/>
<evidence type="ECO:0000313" key="2">
    <source>
        <dbReference type="Proteomes" id="UP000006055"/>
    </source>
</evidence>
<evidence type="ECO:0000313" key="1">
    <source>
        <dbReference type="EMBL" id="AFM23698.1"/>
    </source>
</evidence>
<dbReference type="KEGG" id="dti:Desti_0980"/>
<dbReference type="RefSeq" id="WP_014808852.1">
    <property type="nucleotide sequence ID" value="NC_018025.1"/>
</dbReference>
<dbReference type="HOGENOM" id="CLU_076554_0_0_7"/>
<sequence>MSGRDISARDAVRDIKSGMNESELMKKYRLSPQGLKHLMQELAELGLIADPTGGKAASPRKRVKVKEFIKDFRAGLSDAELTRKYDLSHDALYILLQKLMNMRALRPDELFGDLDIKSGSVSPLNVRELERYYLDFQVDVFDASRPGNKGTIRDITEKGIGILGISCSPGELKTFVITPEQSLGVDPFLLRAECRWSDIQVEGDCVSGFSIEEISEDDLANLRTLIKNSLLNETDY</sequence>
<keyword evidence="2" id="KW-1185">Reference proteome</keyword>